<dbReference type="Pfam" id="PF00023">
    <property type="entry name" value="Ank"/>
    <property type="match status" value="3"/>
</dbReference>
<dbReference type="Gene3D" id="1.25.40.20">
    <property type="entry name" value="Ankyrin repeat-containing domain"/>
    <property type="match status" value="3"/>
</dbReference>
<reference evidence="4 5" key="1">
    <citation type="submission" date="2024-03" db="EMBL/GenBank/DDBJ databases">
        <title>A high-quality draft genome sequence of Diaporthe vaccinii, a causative agent of upright dieback and viscid rot disease in cranberry plants.</title>
        <authorList>
            <person name="Sarrasin M."/>
            <person name="Lang B.F."/>
            <person name="Burger G."/>
        </authorList>
    </citation>
    <scope>NUCLEOTIDE SEQUENCE [LARGE SCALE GENOMIC DNA]</scope>
    <source>
        <strain evidence="4 5">IS7</strain>
    </source>
</reference>
<dbReference type="InterPro" id="IPR051637">
    <property type="entry name" value="Ank_repeat_dom-contain_49"/>
</dbReference>
<keyword evidence="5" id="KW-1185">Reference proteome</keyword>
<feature type="repeat" description="ANK" evidence="3">
    <location>
        <begin position="294"/>
        <end position="319"/>
    </location>
</feature>
<dbReference type="Proteomes" id="UP001600888">
    <property type="component" value="Unassembled WGS sequence"/>
</dbReference>
<keyword evidence="1" id="KW-0677">Repeat</keyword>
<dbReference type="InterPro" id="IPR002110">
    <property type="entry name" value="Ankyrin_rpt"/>
</dbReference>
<keyword evidence="2 3" id="KW-0040">ANK repeat</keyword>
<comment type="caution">
    <text evidence="4">The sequence shown here is derived from an EMBL/GenBank/DDBJ whole genome shotgun (WGS) entry which is preliminary data.</text>
</comment>
<evidence type="ECO:0000256" key="2">
    <source>
        <dbReference type="ARBA" id="ARBA00023043"/>
    </source>
</evidence>
<dbReference type="SMART" id="SM00248">
    <property type="entry name" value="ANK"/>
    <property type="match status" value="7"/>
</dbReference>
<gene>
    <name evidence="4" type="ORF">FJTKL_08665</name>
</gene>
<name>A0ABR4EQX7_9PEZI</name>
<dbReference type="PROSITE" id="PS50297">
    <property type="entry name" value="ANK_REP_REGION"/>
    <property type="match status" value="2"/>
</dbReference>
<evidence type="ECO:0000256" key="3">
    <source>
        <dbReference type="PROSITE-ProRule" id="PRU00023"/>
    </source>
</evidence>
<dbReference type="PRINTS" id="PR01415">
    <property type="entry name" value="ANKYRIN"/>
</dbReference>
<evidence type="ECO:0000313" key="5">
    <source>
        <dbReference type="Proteomes" id="UP001600888"/>
    </source>
</evidence>
<feature type="repeat" description="ANK" evidence="3">
    <location>
        <begin position="376"/>
        <end position="412"/>
    </location>
</feature>
<dbReference type="InterPro" id="IPR036770">
    <property type="entry name" value="Ankyrin_rpt-contain_sf"/>
</dbReference>
<proteinExistence type="predicted"/>
<evidence type="ECO:0000256" key="1">
    <source>
        <dbReference type="ARBA" id="ARBA00022737"/>
    </source>
</evidence>
<sequence length="832" mass="93540">MPNDGAPYEVQEVTPPRTPPCLTDLPNELLFSIMRFAIAVGQEADASSLARTNKSMHSRLNDELYKLVIKNKTFRILHWAARRNQMATLRIALAHGANPNEMWTAGSVDEPRVKLFRPAGWGLNTAQKLDRAVRTQLRNIVGPYAHPLIPMHWYYACFSSPSLSLPNLGHLQSLWHHYFHSLNPVKEKDYETEDGNDDTRLDDLSTPPEDCFTIPENMSPTDMDKRIAKIVFLRLFRQWNHPLHVAALHDRTLVTAGLLAHGADVDSTSVQACSCFRNQMPSSVLGCPPSNCLVTYTPLHVAICSGNYKTAKLLVAHGAHRTAKVFSGNNDRAWLSENALHAALSCRPRCNGLDYEFIEFLLRHGFAARIEERNHENLTPLMIACNAVDDEERDDVVKLLLHFGADKETQGPCPPRTKFSGPYPGNPIDLATPALWAARKGQFQLAKLLLERGADLNTKSSVMRLTMLHAVCSRADNEDDPQDRIDFLDYLLARSTVNDLNAFDATGCTPLTILLKWNLRPDPKPHVSAMESKLFRAGANIMAGRELGKETPFERLIQESLKSRFVAFWGRIPGFMPYDYGNKVLAALRLFEINQHPHRPRAFLNEFWGFLDRALRAVPPSYITPEPKIKPELISCVLHALIKAGFSPSEVDRHGDTAMTSFLRFILGNPILTEFDKNPRGKEGWLIQSIMALLQENGAALHVRNAKGHTAFDYLKEILDYDGECPTRILLAKVVGHQVRLCLDAHGKMCFKFHPNRHLFGSLGGNSTLRMIHDNPSRWLVCEHWCHHYCGSSAAAKGKCSCARTPLRTFAKCQGQCCERSVDDYNGDRMII</sequence>
<protein>
    <recommendedName>
        <fullName evidence="6">Ankyrin repeat protein</fullName>
    </recommendedName>
</protein>
<dbReference type="PROSITE" id="PS50088">
    <property type="entry name" value="ANK_REPEAT"/>
    <property type="match status" value="4"/>
</dbReference>
<accession>A0ABR4EQX7</accession>
<dbReference type="PANTHER" id="PTHR24180">
    <property type="entry name" value="CYCLIN-DEPENDENT KINASE INHIBITOR 2C-RELATED"/>
    <property type="match status" value="1"/>
</dbReference>
<dbReference type="EMBL" id="JBAWTH010000034">
    <property type="protein sequence ID" value="KAL2284839.1"/>
    <property type="molecule type" value="Genomic_DNA"/>
</dbReference>
<organism evidence="4 5">
    <name type="scientific">Diaporthe vaccinii</name>
    <dbReference type="NCBI Taxonomy" id="105482"/>
    <lineage>
        <taxon>Eukaryota</taxon>
        <taxon>Fungi</taxon>
        <taxon>Dikarya</taxon>
        <taxon>Ascomycota</taxon>
        <taxon>Pezizomycotina</taxon>
        <taxon>Sordariomycetes</taxon>
        <taxon>Sordariomycetidae</taxon>
        <taxon>Diaporthales</taxon>
        <taxon>Diaporthaceae</taxon>
        <taxon>Diaporthe</taxon>
        <taxon>Diaporthe eres species complex</taxon>
    </lineage>
</organism>
<feature type="repeat" description="ANK" evidence="3">
    <location>
        <begin position="429"/>
        <end position="461"/>
    </location>
</feature>
<dbReference type="PANTHER" id="PTHR24180:SF42">
    <property type="entry name" value="FORK-HEAD DOMAIN-CONTAINING PROTEIN"/>
    <property type="match status" value="1"/>
</dbReference>
<dbReference type="SUPFAM" id="SSF48403">
    <property type="entry name" value="Ankyrin repeat"/>
    <property type="match status" value="1"/>
</dbReference>
<evidence type="ECO:0008006" key="6">
    <source>
        <dbReference type="Google" id="ProtNLM"/>
    </source>
</evidence>
<feature type="repeat" description="ANK" evidence="3">
    <location>
        <begin position="238"/>
        <end position="270"/>
    </location>
</feature>
<evidence type="ECO:0000313" key="4">
    <source>
        <dbReference type="EMBL" id="KAL2284839.1"/>
    </source>
</evidence>